<dbReference type="GO" id="GO:0097361">
    <property type="term" value="C:cytosolic [4Fe-4S] assembly targeting complex"/>
    <property type="evidence" value="ECO:0007669"/>
    <property type="project" value="InterPro"/>
</dbReference>
<keyword evidence="1 4" id="KW-0853">WD repeat</keyword>
<feature type="region of interest" description="Disordered" evidence="5">
    <location>
        <begin position="446"/>
        <end position="470"/>
    </location>
</feature>
<dbReference type="InterPro" id="IPR015943">
    <property type="entry name" value="WD40/YVTN_repeat-like_dom_sf"/>
</dbReference>
<dbReference type="EMBL" id="MNBE01000639">
    <property type="protein sequence ID" value="OKP01451.1"/>
    <property type="molecule type" value="Genomic_DNA"/>
</dbReference>
<protein>
    <recommendedName>
        <fullName evidence="3">Probable cytosolic iron-sulfur protein assembly protein 1</fullName>
    </recommendedName>
</protein>
<dbReference type="Gene3D" id="2.130.10.10">
    <property type="entry name" value="YVTN repeat-like/Quinoprotein amine dehydrogenase"/>
    <property type="match status" value="1"/>
</dbReference>
<keyword evidence="7" id="KW-1185">Reference proteome</keyword>
<organism evidence="6 7">
    <name type="scientific">Penicillium subrubescens</name>
    <dbReference type="NCBI Taxonomy" id="1316194"/>
    <lineage>
        <taxon>Eukaryota</taxon>
        <taxon>Fungi</taxon>
        <taxon>Dikarya</taxon>
        <taxon>Ascomycota</taxon>
        <taxon>Pezizomycotina</taxon>
        <taxon>Eurotiomycetes</taxon>
        <taxon>Eurotiomycetidae</taxon>
        <taxon>Eurotiales</taxon>
        <taxon>Aspergillaceae</taxon>
        <taxon>Penicillium</taxon>
    </lineage>
</organism>
<dbReference type="PROSITE" id="PS50294">
    <property type="entry name" value="WD_REPEATS_REGION"/>
    <property type="match status" value="2"/>
</dbReference>
<proteinExistence type="inferred from homology"/>
<evidence type="ECO:0000313" key="7">
    <source>
        <dbReference type="Proteomes" id="UP000186955"/>
    </source>
</evidence>
<comment type="caution">
    <text evidence="6">The sequence shown here is derived from an EMBL/GenBank/DDBJ whole genome shotgun (WGS) entry which is preliminary data.</text>
</comment>
<evidence type="ECO:0000256" key="2">
    <source>
        <dbReference type="ARBA" id="ARBA00022737"/>
    </source>
</evidence>
<feature type="compositionally biased region" description="Low complexity" evidence="5">
    <location>
        <begin position="101"/>
        <end position="118"/>
    </location>
</feature>
<gene>
    <name evidence="3" type="primary">CIA1</name>
    <name evidence="6" type="ORF">PENSUB_7441</name>
</gene>
<reference evidence="6 7" key="1">
    <citation type="submission" date="2016-10" db="EMBL/GenBank/DDBJ databases">
        <title>Genome sequence of the ascomycete fungus Penicillium subrubescens.</title>
        <authorList>
            <person name="De Vries R.P."/>
            <person name="Peng M."/>
            <person name="Dilokpimol A."/>
            <person name="Hilden K."/>
            <person name="Makela M.R."/>
            <person name="Grigoriev I."/>
            <person name="Riley R."/>
            <person name="Granchi Z."/>
        </authorList>
    </citation>
    <scope>NUCLEOTIDE SEQUENCE [LARGE SCALE GENOMIC DNA]</scope>
    <source>
        <strain evidence="6 7">CBS 132785</strain>
    </source>
</reference>
<feature type="repeat" description="WD" evidence="4">
    <location>
        <begin position="56"/>
        <end position="90"/>
    </location>
</feature>
<keyword evidence="2" id="KW-0677">Repeat</keyword>
<dbReference type="Proteomes" id="UP000186955">
    <property type="component" value="Unassembled WGS sequence"/>
</dbReference>
<dbReference type="PANTHER" id="PTHR19920:SF0">
    <property type="entry name" value="CYTOSOLIC IRON-SULFUR PROTEIN ASSEMBLY PROTEIN CIAO1-RELATED"/>
    <property type="match status" value="1"/>
</dbReference>
<dbReference type="AlphaFoldDB" id="A0A1Q5TMI8"/>
<feature type="repeat" description="WD" evidence="4">
    <location>
        <begin position="134"/>
        <end position="166"/>
    </location>
</feature>
<evidence type="ECO:0000313" key="6">
    <source>
        <dbReference type="EMBL" id="OKP01451.1"/>
    </source>
</evidence>
<feature type="region of interest" description="Disordered" evidence="5">
    <location>
        <begin position="100"/>
        <end position="125"/>
    </location>
</feature>
<dbReference type="InterPro" id="IPR036322">
    <property type="entry name" value="WD40_repeat_dom_sf"/>
</dbReference>
<dbReference type="HAMAP" id="MF_03037">
    <property type="entry name" value="ciao1"/>
    <property type="match status" value="1"/>
</dbReference>
<dbReference type="SUPFAM" id="SSF50978">
    <property type="entry name" value="WD40 repeat-like"/>
    <property type="match status" value="1"/>
</dbReference>
<sequence>MAPPTLSLLSDLTPPSLERAWLSAPHPTLPIVATCSSDKTVRVYSLTNFKLLSTITGGHKRSVRTAAWKPHVQGESVLATGSFDATVGVWRRWDSYGRTEGGSASAGADDASASNPDAGDNDEEDEEWRFAVLLDGHDSEVKSVSWSASGMLLATCARDKSIWIWEDLDDGDNNFETVAVMQEHGGDVKCVAWHPAEECLASGGYDDTIRVWREDLDDWGQVACIKAHSGTVWFLDWESVDNVPLTSSSSSADEGAELVNQWREQHALSGPRLLSCSDDRTVRIWRRLPKENGSPGLNSSASTGIPSIIRPTGSDETWEEDAVLPHAHELAVYAVAWSRRTGIVASVGADGRIVLYDERIVNAPASDADAMETESTKKPSVQTEWSILAVVDGAHGIYEINHAAWAKRADRGSTEGQEEEVLVTTADDGSVKVSVPTLERALFADSGGWTAEDGPGRDHERSTASTTNPSSYGHLPRFLRLIFYNSSRREQKRVLTATGTIVYMPNKWSKVKGTILKYANKKLARPSVAVH</sequence>
<evidence type="ECO:0000256" key="3">
    <source>
        <dbReference type="HAMAP-Rule" id="MF_03037"/>
    </source>
</evidence>
<evidence type="ECO:0000256" key="5">
    <source>
        <dbReference type="SAM" id="MobiDB-lite"/>
    </source>
</evidence>
<dbReference type="InterPro" id="IPR028608">
    <property type="entry name" value="CIAO1/Cia1"/>
</dbReference>
<evidence type="ECO:0000256" key="4">
    <source>
        <dbReference type="PROSITE-ProRule" id="PRU00221"/>
    </source>
</evidence>
<dbReference type="Pfam" id="PF00400">
    <property type="entry name" value="WD40"/>
    <property type="match status" value="6"/>
</dbReference>
<dbReference type="GO" id="GO:0016226">
    <property type="term" value="P:iron-sulfur cluster assembly"/>
    <property type="evidence" value="ECO:0007669"/>
    <property type="project" value="UniProtKB-UniRule"/>
</dbReference>
<dbReference type="PANTHER" id="PTHR19920">
    <property type="entry name" value="WD40 PROTEIN CIAO1"/>
    <property type="match status" value="1"/>
</dbReference>
<evidence type="ECO:0000256" key="1">
    <source>
        <dbReference type="ARBA" id="ARBA00022574"/>
    </source>
</evidence>
<accession>A0A1Q5TMI8</accession>
<comment type="function">
    <text evidence="3">Essential component of the cytosolic iron-sulfur (Fe/S) protein assembly machinery. Required for the maturation of extramitochondrial Fe/S proteins.</text>
</comment>
<dbReference type="InterPro" id="IPR001680">
    <property type="entry name" value="WD40_rpt"/>
</dbReference>
<dbReference type="STRING" id="1316194.A0A1Q5TMI8"/>
<dbReference type="SMART" id="SM00320">
    <property type="entry name" value="WD40"/>
    <property type="match status" value="6"/>
</dbReference>
<feature type="repeat" description="WD" evidence="4">
    <location>
        <begin position="181"/>
        <end position="212"/>
    </location>
</feature>
<dbReference type="PROSITE" id="PS50082">
    <property type="entry name" value="WD_REPEATS_2"/>
    <property type="match status" value="3"/>
</dbReference>
<comment type="similarity">
    <text evidence="3">Belongs to the WD repeat CIA1 family.</text>
</comment>
<name>A0A1Q5TMI8_9EURO</name>